<organism evidence="3 4">
    <name type="scientific">Cardiocondyla obscurior</name>
    <dbReference type="NCBI Taxonomy" id="286306"/>
    <lineage>
        <taxon>Eukaryota</taxon>
        <taxon>Metazoa</taxon>
        <taxon>Ecdysozoa</taxon>
        <taxon>Arthropoda</taxon>
        <taxon>Hexapoda</taxon>
        <taxon>Insecta</taxon>
        <taxon>Pterygota</taxon>
        <taxon>Neoptera</taxon>
        <taxon>Endopterygota</taxon>
        <taxon>Hymenoptera</taxon>
        <taxon>Apocrita</taxon>
        <taxon>Aculeata</taxon>
        <taxon>Formicoidea</taxon>
        <taxon>Formicidae</taxon>
        <taxon>Myrmicinae</taxon>
        <taxon>Cardiocondyla</taxon>
    </lineage>
</organism>
<reference evidence="3 4" key="1">
    <citation type="submission" date="2023-03" db="EMBL/GenBank/DDBJ databases">
        <title>High recombination rates correlate with genetic variation in Cardiocondyla obscurior ants.</title>
        <authorList>
            <person name="Errbii M."/>
        </authorList>
    </citation>
    <scope>NUCLEOTIDE SEQUENCE [LARGE SCALE GENOMIC DNA]</scope>
    <source>
        <strain evidence="3">Alpha-2009</strain>
        <tissue evidence="3">Whole body</tissue>
    </source>
</reference>
<dbReference type="Proteomes" id="UP001430953">
    <property type="component" value="Unassembled WGS sequence"/>
</dbReference>
<gene>
    <name evidence="3" type="ORF">PUN28_015364</name>
</gene>
<dbReference type="InterPro" id="IPR007867">
    <property type="entry name" value="GMC_OxRtase_C"/>
</dbReference>
<evidence type="ECO:0000259" key="2">
    <source>
        <dbReference type="Pfam" id="PF05199"/>
    </source>
</evidence>
<dbReference type="InterPro" id="IPR036188">
    <property type="entry name" value="FAD/NAD-bd_sf"/>
</dbReference>
<dbReference type="SUPFAM" id="SSF51905">
    <property type="entry name" value="FAD/NAD(P)-binding domain"/>
    <property type="match status" value="1"/>
</dbReference>
<dbReference type="Gene3D" id="3.50.50.60">
    <property type="entry name" value="FAD/NAD(P)-binding domain"/>
    <property type="match status" value="1"/>
</dbReference>
<dbReference type="InterPro" id="IPR012132">
    <property type="entry name" value="GMC_OxRdtase"/>
</dbReference>
<keyword evidence="4" id="KW-1185">Reference proteome</keyword>
<accession>A0AAW2EW85</accession>
<protein>
    <recommendedName>
        <fullName evidence="2">Glucose-methanol-choline oxidoreductase C-terminal domain-containing protein</fullName>
    </recommendedName>
</protein>
<evidence type="ECO:0000313" key="3">
    <source>
        <dbReference type="EMBL" id="KAL0106759.1"/>
    </source>
</evidence>
<dbReference type="EMBL" id="JADYXP020000017">
    <property type="protein sequence ID" value="KAL0106759.1"/>
    <property type="molecule type" value="Genomic_DNA"/>
</dbReference>
<feature type="domain" description="Glucose-methanol-choline oxidoreductase C-terminal" evidence="2">
    <location>
        <begin position="5"/>
        <end position="61"/>
    </location>
</feature>
<comment type="caution">
    <text evidence="3">The sequence shown here is derived from an EMBL/GenBank/DDBJ whole genome shotgun (WGS) entry which is preliminary data.</text>
</comment>
<evidence type="ECO:0000313" key="4">
    <source>
        <dbReference type="Proteomes" id="UP001430953"/>
    </source>
</evidence>
<proteinExistence type="inferred from homology"/>
<dbReference type="GO" id="GO:0016614">
    <property type="term" value="F:oxidoreductase activity, acting on CH-OH group of donors"/>
    <property type="evidence" value="ECO:0007669"/>
    <property type="project" value="InterPro"/>
</dbReference>
<dbReference type="Pfam" id="PF05199">
    <property type="entry name" value="GMC_oxred_C"/>
    <property type="match status" value="1"/>
</dbReference>
<name>A0AAW2EW85_9HYME</name>
<dbReference type="PANTHER" id="PTHR11552">
    <property type="entry name" value="GLUCOSE-METHANOL-CHOLINE GMC OXIDOREDUCTASE"/>
    <property type="match status" value="1"/>
</dbReference>
<evidence type="ECO:0000256" key="1">
    <source>
        <dbReference type="ARBA" id="ARBA00010790"/>
    </source>
</evidence>
<sequence length="74" mass="7806">MRIAGITGYHPCGTCRMSASDDAVVDEELRVKGVSGLRIMDASVVPSPISGTPNSVLIAMAERASDMILDRLSN</sequence>
<dbReference type="AlphaFoldDB" id="A0AAW2EW85"/>
<comment type="similarity">
    <text evidence="1">Belongs to the GMC oxidoreductase family.</text>
</comment>
<dbReference type="PANTHER" id="PTHR11552:SF188">
    <property type="entry name" value="NEITHER INACTIVATION NOR AFTERPOTENTIAL PROTEIN G"/>
    <property type="match status" value="1"/>
</dbReference>
<dbReference type="GO" id="GO:0050660">
    <property type="term" value="F:flavin adenine dinucleotide binding"/>
    <property type="evidence" value="ECO:0007669"/>
    <property type="project" value="InterPro"/>
</dbReference>